<dbReference type="Gene3D" id="3.30.1330.80">
    <property type="entry name" value="Hypothetical protein, similar to alpha- acetolactate decarboxylase, domain 2"/>
    <property type="match status" value="1"/>
</dbReference>
<evidence type="ECO:0000256" key="1">
    <source>
        <dbReference type="SAM" id="SignalP"/>
    </source>
</evidence>
<name>A0ABS3T393_9FLAO</name>
<keyword evidence="1" id="KW-0732">Signal</keyword>
<dbReference type="InterPro" id="IPR005128">
    <property type="entry name" value="Acetolactate_a_deCO2ase"/>
</dbReference>
<dbReference type="RefSeq" id="WP_208154554.1">
    <property type="nucleotide sequence ID" value="NZ_JAGEVF010000008.1"/>
</dbReference>
<gene>
    <name evidence="2" type="ORF">J4050_10540</name>
</gene>
<evidence type="ECO:0000313" key="2">
    <source>
        <dbReference type="EMBL" id="MBO3117187.1"/>
    </source>
</evidence>
<proteinExistence type="predicted"/>
<protein>
    <submittedName>
        <fullName evidence="2">Acetolactate decarboxylase</fullName>
    </submittedName>
</protein>
<keyword evidence="3" id="KW-1185">Reference proteome</keyword>
<dbReference type="Proteomes" id="UP000676776">
    <property type="component" value="Unassembled WGS sequence"/>
</dbReference>
<dbReference type="EMBL" id="JAGEVF010000008">
    <property type="protein sequence ID" value="MBO3117187.1"/>
    <property type="molecule type" value="Genomic_DNA"/>
</dbReference>
<feature type="chain" id="PRO_5046306954" evidence="1">
    <location>
        <begin position="25"/>
        <end position="241"/>
    </location>
</feature>
<dbReference type="Pfam" id="PF03306">
    <property type="entry name" value="AAL_decarboxy"/>
    <property type="match status" value="1"/>
</dbReference>
<accession>A0ABS3T393</accession>
<dbReference type="SUPFAM" id="SSF117856">
    <property type="entry name" value="AF0104/ALDC/Ptd012-like"/>
    <property type="match status" value="1"/>
</dbReference>
<organism evidence="2 3">
    <name type="scientific">Winogradskyella pelagia</name>
    <dbReference type="NCBI Taxonomy" id="2819984"/>
    <lineage>
        <taxon>Bacteria</taxon>
        <taxon>Pseudomonadati</taxon>
        <taxon>Bacteroidota</taxon>
        <taxon>Flavobacteriia</taxon>
        <taxon>Flavobacteriales</taxon>
        <taxon>Flavobacteriaceae</taxon>
        <taxon>Winogradskyella</taxon>
    </lineage>
</organism>
<reference evidence="2 3" key="1">
    <citation type="submission" date="2021-03" db="EMBL/GenBank/DDBJ databases">
        <title>Winogradskyella sp. nov., isolated from costal sediment.</title>
        <authorList>
            <person name="Gao C."/>
        </authorList>
    </citation>
    <scope>NUCLEOTIDE SEQUENCE [LARGE SCALE GENOMIC DNA]</scope>
    <source>
        <strain evidence="2 3">DF17</strain>
    </source>
</reference>
<evidence type="ECO:0000313" key="3">
    <source>
        <dbReference type="Proteomes" id="UP000676776"/>
    </source>
</evidence>
<comment type="caution">
    <text evidence="2">The sequence shown here is derived from an EMBL/GenBank/DDBJ whole genome shotgun (WGS) entry which is preliminary data.</text>
</comment>
<feature type="signal peptide" evidence="1">
    <location>
        <begin position="1"/>
        <end position="24"/>
    </location>
</feature>
<sequence length="241" mass="27136">MNKSKVIGLLLVGLGLAWSCNDAAKIKSKPLNKVYVVGAMKDAMWKGELYPKVLLDTIDNKEGLYGIGPKSYMRGELMIINGKTYQSIIDDKNNLRVEEQYGLSAPFFVYANASVWDTLVLPKTVKTIKSIEHFIATKHHDSFPIVFKLLGKIAKAEIHVQNLPEGTNVSSPKEAHVGQRQFLIENQEVVVIGFYSKTHQGIFTHHDAYSHMHLITKDTKYMGHLDDITIDQMNLLLPKLD</sequence>